<dbReference type="EMBL" id="JASTZU010000001">
    <property type="protein sequence ID" value="MDL4838904.1"/>
    <property type="molecule type" value="Genomic_DNA"/>
</dbReference>
<dbReference type="GO" id="GO:0003677">
    <property type="term" value="F:DNA binding"/>
    <property type="evidence" value="ECO:0007669"/>
    <property type="project" value="UniProtKB-KW"/>
</dbReference>
<evidence type="ECO:0000313" key="2">
    <source>
        <dbReference type="Proteomes" id="UP001235343"/>
    </source>
</evidence>
<accession>A0ABT7KZK9</accession>
<keyword evidence="2" id="KW-1185">Reference proteome</keyword>
<keyword evidence="1" id="KW-0238">DNA-binding</keyword>
<name>A0ABT7KZK9_9BACI</name>
<comment type="caution">
    <text evidence="1">The sequence shown here is derived from an EMBL/GenBank/DDBJ whole genome shotgun (WGS) entry which is preliminary data.</text>
</comment>
<proteinExistence type="predicted"/>
<sequence>MSISFFWIAIGLAACGYFVGEGLKNFGNPNSSNSLNSLLDDEEDKPLLIKEKELNHYLGIDKEDVEAFVQNYPDIPRFELNGKTYYPYKKVLKWIDNRLI</sequence>
<dbReference type="RefSeq" id="WP_285929668.1">
    <property type="nucleotide sequence ID" value="NZ_JASTZU010000001.1"/>
</dbReference>
<dbReference type="Proteomes" id="UP001235343">
    <property type="component" value="Unassembled WGS sequence"/>
</dbReference>
<reference evidence="1 2" key="1">
    <citation type="submission" date="2023-06" db="EMBL/GenBank/DDBJ databases">
        <title>Aquibacillus rhizosphaerae LR5S19.</title>
        <authorList>
            <person name="Sun J.-Q."/>
        </authorList>
    </citation>
    <scope>NUCLEOTIDE SEQUENCE [LARGE SCALE GENOMIC DNA]</scope>
    <source>
        <strain evidence="1 2">LR5S19</strain>
    </source>
</reference>
<evidence type="ECO:0000313" key="1">
    <source>
        <dbReference type="EMBL" id="MDL4838904.1"/>
    </source>
</evidence>
<protein>
    <submittedName>
        <fullName evidence="1">DNA-binding protein</fullName>
    </submittedName>
</protein>
<gene>
    <name evidence="1" type="ORF">QQS35_00250</name>
</gene>
<organism evidence="1 2">
    <name type="scientific">Aquibacillus rhizosphaerae</name>
    <dbReference type="NCBI Taxonomy" id="3051431"/>
    <lineage>
        <taxon>Bacteria</taxon>
        <taxon>Bacillati</taxon>
        <taxon>Bacillota</taxon>
        <taxon>Bacilli</taxon>
        <taxon>Bacillales</taxon>
        <taxon>Bacillaceae</taxon>
        <taxon>Aquibacillus</taxon>
    </lineage>
</organism>